<dbReference type="EMBL" id="AQQX01000005">
    <property type="protein sequence ID" value="KGM48197.1"/>
    <property type="molecule type" value="Genomic_DNA"/>
</dbReference>
<proteinExistence type="predicted"/>
<dbReference type="RefSeq" id="WP_043750368.1">
    <property type="nucleotide sequence ID" value="NZ_AQQX01000005.1"/>
</dbReference>
<dbReference type="AlphaFoldDB" id="A0A0A0EG59"/>
<organism evidence="2 3">
    <name type="scientific">Pseudooceanicola atlanticus</name>
    <dbReference type="NCBI Taxonomy" id="1461694"/>
    <lineage>
        <taxon>Bacteria</taxon>
        <taxon>Pseudomonadati</taxon>
        <taxon>Pseudomonadota</taxon>
        <taxon>Alphaproteobacteria</taxon>
        <taxon>Rhodobacterales</taxon>
        <taxon>Paracoccaceae</taxon>
        <taxon>Pseudooceanicola</taxon>
    </lineage>
</organism>
<dbReference type="PROSITE" id="PS51257">
    <property type="entry name" value="PROKAR_LIPOPROTEIN"/>
    <property type="match status" value="1"/>
</dbReference>
<comment type="caution">
    <text evidence="2">The sequence shown here is derived from an EMBL/GenBank/DDBJ whole genome shotgun (WGS) entry which is preliminary data.</text>
</comment>
<dbReference type="Proteomes" id="UP000030004">
    <property type="component" value="Unassembled WGS sequence"/>
</dbReference>
<gene>
    <name evidence="2" type="ORF">ATO9_14575</name>
</gene>
<reference evidence="2 3" key="1">
    <citation type="journal article" date="2015" name="Antonie Van Leeuwenhoek">
        <title>Pseudooceanicola atlanticus gen. nov. sp. nov., isolated from surface seawater of the Atlantic Ocean and reclassification of Oceanicola batsensis, Oceanicola marinus, Oceanicola nitratireducens, Oceanicola nanhaiensis, Oceanicola antarcticus and Oceanicola flagellatus, as Pseudooceanicola batsensis comb. nov., Pseudooceanicola marinus comb. nov., Pseudooceanicola nitratireducens comb. nov., Pseudooceanicola nanhaiensis comb. nov., Pseudooceanicola antarcticus comb. nov., and Pseudooceanicola flagellatus comb. nov.</title>
        <authorList>
            <person name="Lai Q."/>
            <person name="Li G."/>
            <person name="Liu X."/>
            <person name="Du Y."/>
            <person name="Sun F."/>
            <person name="Shao Z."/>
        </authorList>
    </citation>
    <scope>NUCLEOTIDE SEQUENCE [LARGE SCALE GENOMIC DNA]</scope>
    <source>
        <strain evidence="2 3">22II-s11g</strain>
    </source>
</reference>
<keyword evidence="1" id="KW-0732">Signal</keyword>
<protein>
    <recommendedName>
        <fullName evidence="4">Lipoprotein</fullName>
    </recommendedName>
</protein>
<dbReference type="eggNOG" id="COG4238">
    <property type="taxonomic scope" value="Bacteria"/>
</dbReference>
<name>A0A0A0EG59_9RHOB</name>
<evidence type="ECO:0000313" key="2">
    <source>
        <dbReference type="EMBL" id="KGM48197.1"/>
    </source>
</evidence>
<feature type="chain" id="PRO_5001961524" description="Lipoprotein" evidence="1">
    <location>
        <begin position="20"/>
        <end position="179"/>
    </location>
</feature>
<accession>A0A0A0EG59</accession>
<evidence type="ECO:0000313" key="3">
    <source>
        <dbReference type="Proteomes" id="UP000030004"/>
    </source>
</evidence>
<keyword evidence="3" id="KW-1185">Reference proteome</keyword>
<sequence length="179" mass="19951">MTLLRSLAIIACLALTACSAPPPGAETASTRSEVTDLARAIRALGPHVDPQEADMAAEIAITYPLALRAQYEVTDPPLIHNTKVNMGLRPRGLCWHWAEDLENRLAAENFQTLDLHRAIANADKLRIDHSTVIVSAQGATMEQGIVLDGWRKGGDLFWSLVPEDRRYEWERRDVVFARR</sequence>
<evidence type="ECO:0000256" key="1">
    <source>
        <dbReference type="SAM" id="SignalP"/>
    </source>
</evidence>
<evidence type="ECO:0008006" key="4">
    <source>
        <dbReference type="Google" id="ProtNLM"/>
    </source>
</evidence>
<dbReference type="STRING" id="1461694.ATO9_14575"/>
<feature type="signal peptide" evidence="1">
    <location>
        <begin position="1"/>
        <end position="19"/>
    </location>
</feature>